<accession>A0A9Q1R4X5</accession>
<proteinExistence type="predicted"/>
<reference evidence="2" key="1">
    <citation type="journal article" date="2023" name="Proc. Natl. Acad. Sci. U.S.A.">
        <title>Genomic and structural basis for evolution of tropane alkaloid biosynthesis.</title>
        <authorList>
            <person name="Wanga Y.-J."/>
            <person name="Taina T."/>
            <person name="Yua J.-Y."/>
            <person name="Lia J."/>
            <person name="Xua B."/>
            <person name="Chenc J."/>
            <person name="D'Auriad J.C."/>
            <person name="Huanga J.-P."/>
            <person name="Huanga S.-X."/>
        </authorList>
    </citation>
    <scope>NUCLEOTIDE SEQUENCE [LARGE SCALE GENOMIC DNA]</scope>
    <source>
        <strain evidence="2">cv. KIB-2019</strain>
    </source>
</reference>
<gene>
    <name evidence="1" type="ORF">K7X08_027702</name>
</gene>
<sequence>MTILISSKHALKAPSRFEKEPWKVFDVEVTLSEDIGVQAPVQKFGIIRSPVEIEKVDVPTPFAEVENVDVPASELEKVVPTPVSEVDEAPSVCSSIAKSSVEKQLMV</sequence>
<comment type="caution">
    <text evidence="1">The sequence shown here is derived from an EMBL/GenBank/DDBJ whole genome shotgun (WGS) entry which is preliminary data.</text>
</comment>
<organism evidence="1 2">
    <name type="scientific">Anisodus acutangulus</name>
    <dbReference type="NCBI Taxonomy" id="402998"/>
    <lineage>
        <taxon>Eukaryota</taxon>
        <taxon>Viridiplantae</taxon>
        <taxon>Streptophyta</taxon>
        <taxon>Embryophyta</taxon>
        <taxon>Tracheophyta</taxon>
        <taxon>Spermatophyta</taxon>
        <taxon>Magnoliopsida</taxon>
        <taxon>eudicotyledons</taxon>
        <taxon>Gunneridae</taxon>
        <taxon>Pentapetalae</taxon>
        <taxon>asterids</taxon>
        <taxon>lamiids</taxon>
        <taxon>Solanales</taxon>
        <taxon>Solanaceae</taxon>
        <taxon>Solanoideae</taxon>
        <taxon>Hyoscyameae</taxon>
        <taxon>Anisodus</taxon>
    </lineage>
</organism>
<protein>
    <submittedName>
        <fullName evidence="1">Uncharacterized protein</fullName>
    </submittedName>
</protein>
<dbReference type="AlphaFoldDB" id="A0A9Q1R4X5"/>
<evidence type="ECO:0000313" key="1">
    <source>
        <dbReference type="EMBL" id="KAJ8538481.1"/>
    </source>
</evidence>
<keyword evidence="2" id="KW-1185">Reference proteome</keyword>
<name>A0A9Q1R4X5_9SOLA</name>
<dbReference type="Proteomes" id="UP001152561">
    <property type="component" value="Unassembled WGS sequence"/>
</dbReference>
<dbReference type="EMBL" id="JAJAGQ010000017">
    <property type="protein sequence ID" value="KAJ8538481.1"/>
    <property type="molecule type" value="Genomic_DNA"/>
</dbReference>
<evidence type="ECO:0000313" key="2">
    <source>
        <dbReference type="Proteomes" id="UP001152561"/>
    </source>
</evidence>